<dbReference type="PROSITE" id="PS51211">
    <property type="entry name" value="VITELLOGENIN"/>
    <property type="match status" value="1"/>
</dbReference>
<dbReference type="Pfam" id="PF01347">
    <property type="entry name" value="Vitellogenin_N"/>
    <property type="match status" value="1"/>
</dbReference>
<evidence type="ECO:0000259" key="11">
    <source>
        <dbReference type="PROSITE" id="PS51211"/>
    </source>
</evidence>
<keyword evidence="8" id="KW-0325">Glycoprotein</keyword>
<dbReference type="GO" id="GO:0005319">
    <property type="term" value="F:lipid transporter activity"/>
    <property type="evidence" value="ECO:0007669"/>
    <property type="project" value="InterPro"/>
</dbReference>
<dbReference type="Gene3D" id="2.30.230.10">
    <property type="entry name" value="Lipovitellin, beta-sheet shell regions, chain A"/>
    <property type="match status" value="1"/>
</dbReference>
<dbReference type="PANTHER" id="PTHR23345:SF15">
    <property type="entry name" value="VITELLOGENIN 1-RELATED"/>
    <property type="match status" value="1"/>
</dbReference>
<name>A0AAV4AID5_9GAST</name>
<evidence type="ECO:0000256" key="2">
    <source>
        <dbReference type="ARBA" id="ARBA00022448"/>
    </source>
</evidence>
<comment type="caution">
    <text evidence="9">Lacks conserved residue(s) required for the propagation of feature annotation.</text>
</comment>
<comment type="subcellular location">
    <subcellularLocation>
        <location evidence="1">Secreted</location>
    </subcellularLocation>
</comment>
<sequence>MEPRLLALLALASAAIAGPITVQETNNCATQCTDSTKLIYAPGTTYLYDYRVDYSTSMSGASEDSAKLTLTTTAELEVLGPCEMALSLRDTRLFHSDAMGGLKAADREEYFRRGLETSALRFSYQNGVVDHVCAGNREESWALNVKKGILSAFQNSMDDLSKAQNITETDVAGTCETQYQAVTSGYYSDSVRKIKDILTCTDRHDYKTMLQMVPYNVPSELQSIPLMKTTHECDQVIEKGGVLKSTTCTETHVYRPFSNEQSGGATTVKQTLTYKTYSRGVSSRQDVISSRDSLAFDHSAIRPSAEQARRQTEEKLKEICESTAYDVRPESPRLFSELVTALKALDKQTMEEMFRQLKTKTMCPTNEKAYKMFLDALPMTSSSASVSLMTSLMTNEDVEGLQAKAWIVSLAFIKVPTSEMILDAKTLVDKEKLREDALLPVSSMVNNFCTRSTACDQSYAVLSIMASLERNIGSDCDASGKNFHKILLTLRAIGNAGHANRAVPVISKCLTNSYNPLEIRVAAAQAFRRMPCDAESTDLWNTYENADLDSELRVAAYQSLMRCPTDATLAKMAASLEGEKDEQVGAFVYSHLTNLKETSDPHKLGVARAMDNLAIPTKFESNPMKASINVETSALINKINSGFVAESNLVWSNNAQLPRSASANLTVELFGQSINLVDFGGRLEGLEYLIKNLFGPYLGEEDAKKTKPISYDNVHGSVYGRFFGNEMLFVHSKQVSSPLDKISSKWLDMIISLANKQEVAFTHGGQFMDVSAAMEVTGTMSVNAFVTRTGLRMRNTMHTSTSLKGRVQLERGQQLNIELDTPQDKMEIFDASSKFFILHNNVEQEQKMITENRKEFEFCSCSTTADITGAKLCGQISFPNASMQSDGPYFPLTGPSSASLVLHKTDTHSGYRLLAKRVENKKMSVAQISFNTPGSKVNRVILIDMSMNYPRQSIDAQIVTPWKKATLAGAVVNKKDLKSLSGSLTVDESDIYAWTSEVKVSKSKSKLHLSPMIEVRRPGMETVQLSGFVAMQSPMKSFEMDLSLNGLQKLPYNVKASVSNTKKERSVKASFSKDGGKSQYSLDANNRFSVMGKKAMIVSTTNTLKMNTPKKEIVNMKATADYKEGKSLKLTGTMDIDKMMKKPASLKLDILKNEKKRGVRYDIDANVKSSKFTGRVDSNMFIKNSGLVSTKTALDYTIPKVAKNKIILSGKFNDRSTKAYTKYTLKSNLDVKKNPEYNMGINFGFDHKKKHTEAELEIKYGPNPKDKTKRLYLSTALNRKIPNYKNAMLVYKMKAQAPAHDVDLFLSGKHTHNPKMVDSDVKLVYGKDKDISASVLLKDKTGKMENVNGRASIAWPGNEYVLSSKLDKKNSKLTHTIDLKGSDGMKHSIDTVYKKSGADNHMFSTVFDLQGLKKTTVTGSTNLHPKSLHVSGEVKYGKDMYGLSTKAKKSKLPGGTVTVEMFNPDRRVLIKLDGEKARNKCEGSIETSWDADNDKSKKITLSGSVYNKQSSKSVSLGGDVSFTSPFKDYENLASTFNIPAQPLTIDGELPWRTEIPARQKD</sequence>
<keyword evidence="6" id="KW-0445">Lipid transport</keyword>
<reference evidence="12 13" key="1">
    <citation type="journal article" date="2021" name="Elife">
        <title>Chloroplast acquisition without the gene transfer in kleptoplastic sea slugs, Plakobranchus ocellatus.</title>
        <authorList>
            <person name="Maeda T."/>
            <person name="Takahashi S."/>
            <person name="Yoshida T."/>
            <person name="Shimamura S."/>
            <person name="Takaki Y."/>
            <person name="Nagai Y."/>
            <person name="Toyoda A."/>
            <person name="Suzuki Y."/>
            <person name="Arimoto A."/>
            <person name="Ishii H."/>
            <person name="Satoh N."/>
            <person name="Nishiyama T."/>
            <person name="Hasebe M."/>
            <person name="Maruyama T."/>
            <person name="Minagawa J."/>
            <person name="Obokata J."/>
            <person name="Shigenobu S."/>
        </authorList>
    </citation>
    <scope>NUCLEOTIDE SEQUENCE [LARGE SCALE GENOMIC DNA]</scope>
</reference>
<dbReference type="Pfam" id="PF09172">
    <property type="entry name" value="Vit_open_b-sht"/>
    <property type="match status" value="1"/>
</dbReference>
<keyword evidence="2" id="KW-0813">Transport</keyword>
<feature type="chain" id="PRO_5043808587" evidence="10">
    <location>
        <begin position="18"/>
        <end position="1561"/>
    </location>
</feature>
<dbReference type="InterPro" id="IPR015819">
    <property type="entry name" value="Lipid_transp_b-sht_shell"/>
</dbReference>
<evidence type="ECO:0000256" key="8">
    <source>
        <dbReference type="ARBA" id="ARBA00023180"/>
    </source>
</evidence>
<evidence type="ECO:0000256" key="5">
    <source>
        <dbReference type="ARBA" id="ARBA00022761"/>
    </source>
</evidence>
<organism evidence="12 13">
    <name type="scientific">Plakobranchus ocellatus</name>
    <dbReference type="NCBI Taxonomy" id="259542"/>
    <lineage>
        <taxon>Eukaryota</taxon>
        <taxon>Metazoa</taxon>
        <taxon>Spiralia</taxon>
        <taxon>Lophotrochozoa</taxon>
        <taxon>Mollusca</taxon>
        <taxon>Gastropoda</taxon>
        <taxon>Heterobranchia</taxon>
        <taxon>Euthyneura</taxon>
        <taxon>Panpulmonata</taxon>
        <taxon>Sacoglossa</taxon>
        <taxon>Placobranchoidea</taxon>
        <taxon>Plakobranchidae</taxon>
        <taxon>Plakobranchus</taxon>
    </lineage>
</organism>
<dbReference type="EMBL" id="BLXT01003830">
    <property type="protein sequence ID" value="GFO06998.1"/>
    <property type="molecule type" value="Genomic_DNA"/>
</dbReference>
<dbReference type="SMART" id="SM01169">
    <property type="entry name" value="DUF1943"/>
    <property type="match status" value="1"/>
</dbReference>
<proteinExistence type="predicted"/>
<keyword evidence="5" id="KW-0758">Storage protein</keyword>
<dbReference type="Proteomes" id="UP000735302">
    <property type="component" value="Unassembled WGS sequence"/>
</dbReference>
<gene>
    <name evidence="12" type="ORF">PoB_003350300</name>
</gene>
<dbReference type="GO" id="GO:0045735">
    <property type="term" value="F:nutrient reservoir activity"/>
    <property type="evidence" value="ECO:0007669"/>
    <property type="project" value="UniProtKB-KW"/>
</dbReference>
<feature type="domain" description="Vitellogenin" evidence="11">
    <location>
        <begin position="40"/>
        <end position="661"/>
    </location>
</feature>
<dbReference type="InterPro" id="IPR050733">
    <property type="entry name" value="Vitellogenin/Apolipophorin"/>
</dbReference>
<dbReference type="InterPro" id="IPR015816">
    <property type="entry name" value="Vitellinogen_b-sht_N"/>
</dbReference>
<dbReference type="Pfam" id="PF06448">
    <property type="entry name" value="DUF1081"/>
    <property type="match status" value="1"/>
</dbReference>
<keyword evidence="3" id="KW-0964">Secreted</keyword>
<dbReference type="InterPro" id="IPR015255">
    <property type="entry name" value="Vitellinogen_open_b-sht"/>
</dbReference>
<dbReference type="InterPro" id="IPR001747">
    <property type="entry name" value="Vitellogenin_N"/>
</dbReference>
<dbReference type="Gene3D" id="1.25.10.20">
    <property type="entry name" value="Vitellinogen, superhelical"/>
    <property type="match status" value="1"/>
</dbReference>
<keyword evidence="4 10" id="KW-0732">Signal</keyword>
<evidence type="ECO:0000256" key="9">
    <source>
        <dbReference type="PROSITE-ProRule" id="PRU00557"/>
    </source>
</evidence>
<evidence type="ECO:0000256" key="7">
    <source>
        <dbReference type="ARBA" id="ARBA00023157"/>
    </source>
</evidence>
<comment type="caution">
    <text evidence="12">The sequence shown here is derived from an EMBL/GenBank/DDBJ whole genome shotgun (WGS) entry which is preliminary data.</text>
</comment>
<dbReference type="InterPro" id="IPR015817">
    <property type="entry name" value="Vitellinogen_open_b-sht_sub1"/>
</dbReference>
<evidence type="ECO:0000256" key="6">
    <source>
        <dbReference type="ARBA" id="ARBA00023055"/>
    </source>
</evidence>
<evidence type="ECO:0000256" key="1">
    <source>
        <dbReference type="ARBA" id="ARBA00004613"/>
    </source>
</evidence>
<dbReference type="SUPFAM" id="SSF48431">
    <property type="entry name" value="Lipovitellin-phosvitin complex, superhelical domain"/>
    <property type="match status" value="1"/>
</dbReference>
<evidence type="ECO:0000313" key="13">
    <source>
        <dbReference type="Proteomes" id="UP000735302"/>
    </source>
</evidence>
<dbReference type="SUPFAM" id="SSF56968">
    <property type="entry name" value="Lipovitellin-phosvitin complex, beta-sheet shell regions"/>
    <property type="match status" value="2"/>
</dbReference>
<evidence type="ECO:0000256" key="4">
    <source>
        <dbReference type="ARBA" id="ARBA00022729"/>
    </source>
</evidence>
<accession>A0AAV4AID5</accession>
<evidence type="ECO:0000256" key="10">
    <source>
        <dbReference type="SAM" id="SignalP"/>
    </source>
</evidence>
<protein>
    <submittedName>
        <fullName evidence="12">Apolipophorin long isoform</fullName>
    </submittedName>
</protein>
<feature type="signal peptide" evidence="10">
    <location>
        <begin position="1"/>
        <end position="17"/>
    </location>
</feature>
<dbReference type="Gene3D" id="2.20.80.10">
    <property type="entry name" value="Lipovitellin-phosvitin complex, chain A, domain 4"/>
    <property type="match status" value="1"/>
</dbReference>
<dbReference type="InterPro" id="IPR009454">
    <property type="entry name" value="Lipid_transpt_open_b-sht"/>
</dbReference>
<dbReference type="Gene3D" id="2.20.50.20">
    <property type="entry name" value="Lipovitellin. Chain A, domain 3"/>
    <property type="match status" value="1"/>
</dbReference>
<evidence type="ECO:0000313" key="12">
    <source>
        <dbReference type="EMBL" id="GFO06998.1"/>
    </source>
</evidence>
<dbReference type="InterPro" id="IPR011030">
    <property type="entry name" value="Lipovitellin_superhlx_dom"/>
</dbReference>
<keyword evidence="7" id="KW-1015">Disulfide bond</keyword>
<keyword evidence="13" id="KW-1185">Reference proteome</keyword>
<dbReference type="SMART" id="SM00638">
    <property type="entry name" value="LPD_N"/>
    <property type="match status" value="1"/>
</dbReference>
<evidence type="ECO:0000256" key="3">
    <source>
        <dbReference type="ARBA" id="ARBA00022525"/>
    </source>
</evidence>
<dbReference type="GO" id="GO:0005576">
    <property type="term" value="C:extracellular region"/>
    <property type="evidence" value="ECO:0007669"/>
    <property type="project" value="UniProtKB-SubCell"/>
</dbReference>
<dbReference type="PANTHER" id="PTHR23345">
    <property type="entry name" value="VITELLOGENIN-RELATED"/>
    <property type="match status" value="1"/>
</dbReference>